<comment type="caution">
    <text evidence="4">The sequence shown here is derived from an EMBL/GenBank/DDBJ whole genome shotgun (WGS) entry which is preliminary data.</text>
</comment>
<evidence type="ECO:0000313" key="5">
    <source>
        <dbReference type="Proteomes" id="UP000245461"/>
    </source>
</evidence>
<sequence length="277" mass="28348">MITDYLSPTLLAGRTAFITGGGSGVNLAIAKAFAALGARVGICGRSAERLAVGRTALEALGAGVFTATADVRDAEAVQAAIDGCGAALGPISILVCGAAGNFIAPAEEISPKGFRTVVDIDLLGTFHATRAAFPQLRETRGSVLFVSGGQSFVPFAFQAHVGAAKAGIDNLMQNLALEWGRYGIRCNSIVPGPVKGTEGMKRLGGEAEPGLWDQMTPLGRMAEPEEIGQVAAFLVSPLASYVSGARLTVDGGQNLTGSSLFNAALARERTGARSAAR</sequence>
<evidence type="ECO:0000256" key="3">
    <source>
        <dbReference type="ARBA" id="ARBA00023002"/>
    </source>
</evidence>
<proteinExistence type="inferred from homology"/>
<dbReference type="InterPro" id="IPR002347">
    <property type="entry name" value="SDR_fam"/>
</dbReference>
<evidence type="ECO:0000256" key="2">
    <source>
        <dbReference type="ARBA" id="ARBA00022857"/>
    </source>
</evidence>
<protein>
    <submittedName>
        <fullName evidence="4">Short-chain dehydrogenase</fullName>
    </submittedName>
</protein>
<dbReference type="PANTHER" id="PTHR43296:SF2">
    <property type="entry name" value="PEROXISOMAL 2,4-DIENOYL-COA REDUCTASE [(3E)-ENOYL-COA-PRODUCING]"/>
    <property type="match status" value="1"/>
</dbReference>
<dbReference type="Gene3D" id="3.40.50.720">
    <property type="entry name" value="NAD(P)-binding Rossmann-like Domain"/>
    <property type="match status" value="1"/>
</dbReference>
<dbReference type="InterPro" id="IPR036291">
    <property type="entry name" value="NAD(P)-bd_dom_sf"/>
</dbReference>
<dbReference type="GO" id="GO:0008670">
    <property type="term" value="F:2,4-dienoyl-CoA reductase (NADPH) activity"/>
    <property type="evidence" value="ECO:0007669"/>
    <property type="project" value="InterPro"/>
</dbReference>
<dbReference type="Pfam" id="PF13561">
    <property type="entry name" value="adh_short_C2"/>
    <property type="match status" value="1"/>
</dbReference>
<dbReference type="FunFam" id="3.40.50.720:FF:000084">
    <property type="entry name" value="Short-chain dehydrogenase reductase"/>
    <property type="match status" value="1"/>
</dbReference>
<dbReference type="OrthoDB" id="9809287at2"/>
<gene>
    <name evidence="4" type="ORF">DKG74_17035</name>
</gene>
<dbReference type="GO" id="GO:0009062">
    <property type="term" value="P:fatty acid catabolic process"/>
    <property type="evidence" value="ECO:0007669"/>
    <property type="project" value="InterPro"/>
</dbReference>
<dbReference type="AlphaFoldDB" id="A0A317E324"/>
<evidence type="ECO:0000256" key="1">
    <source>
        <dbReference type="ARBA" id="ARBA00006484"/>
    </source>
</evidence>
<accession>A0A317E324</accession>
<keyword evidence="2" id="KW-0521">NADP</keyword>
<comment type="similarity">
    <text evidence="1">Belongs to the short-chain dehydrogenases/reductases (SDR) family.</text>
</comment>
<keyword evidence="5" id="KW-1185">Reference proteome</keyword>
<keyword evidence="3" id="KW-0560">Oxidoreductase</keyword>
<organism evidence="4 5">
    <name type="scientific">Zavarzinia aquatilis</name>
    <dbReference type="NCBI Taxonomy" id="2211142"/>
    <lineage>
        <taxon>Bacteria</taxon>
        <taxon>Pseudomonadati</taxon>
        <taxon>Pseudomonadota</taxon>
        <taxon>Alphaproteobacteria</taxon>
        <taxon>Rhodospirillales</taxon>
        <taxon>Zavarziniaceae</taxon>
        <taxon>Zavarzinia</taxon>
    </lineage>
</organism>
<dbReference type="Proteomes" id="UP000245461">
    <property type="component" value="Unassembled WGS sequence"/>
</dbReference>
<evidence type="ECO:0000313" key="4">
    <source>
        <dbReference type="EMBL" id="PWR19495.1"/>
    </source>
</evidence>
<dbReference type="PANTHER" id="PTHR43296">
    <property type="entry name" value="PEROXISOMAL 2,4-DIENOYL-COA REDUCTASE"/>
    <property type="match status" value="1"/>
</dbReference>
<dbReference type="CDD" id="cd05369">
    <property type="entry name" value="TER_DECR_SDR_a"/>
    <property type="match status" value="1"/>
</dbReference>
<dbReference type="RefSeq" id="WP_109907377.1">
    <property type="nucleotide sequence ID" value="NZ_QGLE01000011.1"/>
</dbReference>
<dbReference type="EMBL" id="QGLE01000011">
    <property type="protein sequence ID" value="PWR19495.1"/>
    <property type="molecule type" value="Genomic_DNA"/>
</dbReference>
<reference evidence="4 5" key="1">
    <citation type="submission" date="2018-05" db="EMBL/GenBank/DDBJ databases">
        <title>Zavarzinia sp. HR-AS.</title>
        <authorList>
            <person name="Lee Y."/>
            <person name="Jeon C.O."/>
        </authorList>
    </citation>
    <scope>NUCLEOTIDE SEQUENCE [LARGE SCALE GENOMIC DNA]</scope>
    <source>
        <strain evidence="4 5">HR-AS</strain>
    </source>
</reference>
<name>A0A317E324_9PROT</name>
<dbReference type="InterPro" id="IPR045017">
    <property type="entry name" value="DECR2-like"/>
</dbReference>
<dbReference type="PRINTS" id="PR00081">
    <property type="entry name" value="GDHRDH"/>
</dbReference>
<dbReference type="SUPFAM" id="SSF51735">
    <property type="entry name" value="NAD(P)-binding Rossmann-fold domains"/>
    <property type="match status" value="1"/>
</dbReference>